<dbReference type="EMBL" id="NBSK02000003">
    <property type="protein sequence ID" value="KAJ0219605.1"/>
    <property type="molecule type" value="Genomic_DNA"/>
</dbReference>
<name>A0A9R1W733_LACSA</name>
<organism evidence="1 2">
    <name type="scientific">Lactuca sativa</name>
    <name type="common">Garden lettuce</name>
    <dbReference type="NCBI Taxonomy" id="4236"/>
    <lineage>
        <taxon>Eukaryota</taxon>
        <taxon>Viridiplantae</taxon>
        <taxon>Streptophyta</taxon>
        <taxon>Embryophyta</taxon>
        <taxon>Tracheophyta</taxon>
        <taxon>Spermatophyta</taxon>
        <taxon>Magnoliopsida</taxon>
        <taxon>eudicotyledons</taxon>
        <taxon>Gunneridae</taxon>
        <taxon>Pentapetalae</taxon>
        <taxon>asterids</taxon>
        <taxon>campanulids</taxon>
        <taxon>Asterales</taxon>
        <taxon>Asteraceae</taxon>
        <taxon>Cichorioideae</taxon>
        <taxon>Cichorieae</taxon>
        <taxon>Lactucinae</taxon>
        <taxon>Lactuca</taxon>
    </lineage>
</organism>
<proteinExistence type="predicted"/>
<evidence type="ECO:0000313" key="2">
    <source>
        <dbReference type="Proteomes" id="UP000235145"/>
    </source>
</evidence>
<dbReference type="AlphaFoldDB" id="A0A9R1W733"/>
<reference evidence="1 2" key="1">
    <citation type="journal article" date="2017" name="Nat. Commun.">
        <title>Genome assembly with in vitro proximity ligation data and whole-genome triplication in lettuce.</title>
        <authorList>
            <person name="Reyes-Chin-Wo S."/>
            <person name="Wang Z."/>
            <person name="Yang X."/>
            <person name="Kozik A."/>
            <person name="Arikit S."/>
            <person name="Song C."/>
            <person name="Xia L."/>
            <person name="Froenicke L."/>
            <person name="Lavelle D.O."/>
            <person name="Truco M.J."/>
            <person name="Xia R."/>
            <person name="Zhu S."/>
            <person name="Xu C."/>
            <person name="Xu H."/>
            <person name="Xu X."/>
            <person name="Cox K."/>
            <person name="Korf I."/>
            <person name="Meyers B.C."/>
            <person name="Michelmore R.W."/>
        </authorList>
    </citation>
    <scope>NUCLEOTIDE SEQUENCE [LARGE SCALE GENOMIC DNA]</scope>
    <source>
        <strain evidence="2">cv. Salinas</strain>
        <tissue evidence="1">Seedlings</tissue>
    </source>
</reference>
<sequence length="106" mass="12733">MDEDEDVYPQFPNIFNEKLHWKEQVKQFKHMLCNYVVANCYQLCFVKNDGRRLLAKCCDGNVHLSEHNCSKNFKFGLSVTYTRIGTQFTQQFFNNQKISMRLQKRR</sequence>
<comment type="caution">
    <text evidence="1">The sequence shown here is derived from an EMBL/GenBank/DDBJ whole genome shotgun (WGS) entry which is preliminary data.</text>
</comment>
<dbReference type="Proteomes" id="UP000235145">
    <property type="component" value="Unassembled WGS sequence"/>
</dbReference>
<accession>A0A9R1W733</accession>
<keyword evidence="2" id="KW-1185">Reference proteome</keyword>
<protein>
    <submittedName>
        <fullName evidence="1">Uncharacterized protein</fullName>
    </submittedName>
</protein>
<evidence type="ECO:0000313" key="1">
    <source>
        <dbReference type="EMBL" id="KAJ0219605.1"/>
    </source>
</evidence>
<gene>
    <name evidence="1" type="ORF">LSAT_V11C300140630</name>
</gene>